<dbReference type="CDD" id="cd06828">
    <property type="entry name" value="PLPDE_III_DapDC"/>
    <property type="match status" value="1"/>
</dbReference>
<dbReference type="FunFam" id="3.20.20.10:FF:000003">
    <property type="entry name" value="Diaminopimelate decarboxylase"/>
    <property type="match status" value="1"/>
</dbReference>
<dbReference type="PROSITE" id="PS00878">
    <property type="entry name" value="ODR_DC_2_1"/>
    <property type="match status" value="1"/>
</dbReference>
<dbReference type="SUPFAM" id="SSF51419">
    <property type="entry name" value="PLP-binding barrel"/>
    <property type="match status" value="1"/>
</dbReference>
<comment type="pathway">
    <text evidence="8 12 14">Amino-acid biosynthesis; L-lysine biosynthesis via DAP pathway; L-lysine from DL-2,6-diaminopimelate: step 1/1.</text>
</comment>
<dbReference type="PANTHER" id="PTHR43727">
    <property type="entry name" value="DIAMINOPIMELATE DECARBOXYLASE"/>
    <property type="match status" value="1"/>
</dbReference>
<evidence type="ECO:0000256" key="12">
    <source>
        <dbReference type="HAMAP-Rule" id="MF_02120"/>
    </source>
</evidence>
<dbReference type="SUPFAM" id="SSF50621">
    <property type="entry name" value="Alanine racemase C-terminal domain-like"/>
    <property type="match status" value="1"/>
</dbReference>
<dbReference type="PROSITE" id="PS00879">
    <property type="entry name" value="ODR_DC_2_2"/>
    <property type="match status" value="1"/>
</dbReference>
<dbReference type="Gene3D" id="3.20.20.10">
    <property type="entry name" value="Alanine racemase"/>
    <property type="match status" value="1"/>
</dbReference>
<dbReference type="HAMAP" id="MF_02120">
    <property type="entry name" value="LysA"/>
    <property type="match status" value="1"/>
</dbReference>
<dbReference type="Proteomes" id="UP000280881">
    <property type="component" value="Unassembled WGS sequence"/>
</dbReference>
<sequence>MKEIFPSIGYKSGELYVEETKVREIAEEVGTPVYIYSKRAIEKAYREIEEAFSKVNLLIAFAVKSNSNVWVLKVLKELGAGADTVSVGEIFRAITAGIEPKKILFAGVGKREDEIEFALERGILMFNVESEGELLKIESVAERLNKVAPIAVRVNPEVNPKTHPYIATGLRSSKFGVDFETALKLYRKAKESRYLKPIGIHFHIGSQITDVSAFEEAASKVKELVKELQSRGVEVEYFDAGGGLGINYKPDEKPVPAKALAEALIPHVKEVNCKLILEPGRRIVGNAGILVTKLLYRKETPEKLFYVVDAGMNDLARPSLYKAYHHIEPVKEISGERIKATVVGPICESGDQFGQDRPLPLLKEGELLAVFSAGAYGFSMASNYNSRPRPAEVLVDGSNFKVIRQRETLADLISREF</sequence>
<feature type="modified residue" description="N6-(pyridoxal phosphate)lysine" evidence="12 13">
    <location>
        <position position="64"/>
    </location>
</feature>
<dbReference type="PANTHER" id="PTHR43727:SF2">
    <property type="entry name" value="GROUP IV DECARBOXYLASE"/>
    <property type="match status" value="1"/>
</dbReference>
<dbReference type="GO" id="GO:0009089">
    <property type="term" value="P:lysine biosynthetic process via diaminopimelate"/>
    <property type="evidence" value="ECO:0007669"/>
    <property type="project" value="UniProtKB-UniRule"/>
</dbReference>
<feature type="binding site" evidence="12">
    <location>
        <position position="376"/>
    </location>
    <ligand>
        <name>substrate</name>
    </ligand>
</feature>
<dbReference type="PRINTS" id="PR01179">
    <property type="entry name" value="ODADCRBXLASE"/>
</dbReference>
<feature type="domain" description="Orn/DAP/Arg decarboxylase 2 C-terminal" evidence="15">
    <location>
        <begin position="35"/>
        <end position="374"/>
    </location>
</feature>
<evidence type="ECO:0000256" key="2">
    <source>
        <dbReference type="ARBA" id="ARBA00022605"/>
    </source>
</evidence>
<dbReference type="InterPro" id="IPR009006">
    <property type="entry name" value="Ala_racemase/Decarboxylase_C"/>
</dbReference>
<dbReference type="GO" id="GO:0030170">
    <property type="term" value="F:pyridoxal phosphate binding"/>
    <property type="evidence" value="ECO:0007669"/>
    <property type="project" value="UniProtKB-UniRule"/>
</dbReference>
<dbReference type="InterPro" id="IPR022643">
    <property type="entry name" value="De-COase2_C"/>
</dbReference>
<dbReference type="Gene3D" id="2.40.37.10">
    <property type="entry name" value="Lyase, Ornithine Decarboxylase, Chain A, domain 1"/>
    <property type="match status" value="1"/>
</dbReference>
<dbReference type="InterPro" id="IPR022644">
    <property type="entry name" value="De-COase2_N"/>
</dbReference>
<feature type="binding site" evidence="12">
    <location>
        <position position="317"/>
    </location>
    <ligand>
        <name>substrate</name>
    </ligand>
</feature>
<evidence type="ECO:0000256" key="5">
    <source>
        <dbReference type="ARBA" id="ARBA00023154"/>
    </source>
</evidence>
<evidence type="ECO:0000256" key="10">
    <source>
        <dbReference type="ARBA" id="ARBA00066427"/>
    </source>
</evidence>
<keyword evidence="18" id="KW-1185">Reference proteome</keyword>
<keyword evidence="6 12" id="KW-0456">Lyase</keyword>
<comment type="similarity">
    <text evidence="9 12">Belongs to the Orn/Lys/Arg decarboxylase class-II family. LysA subfamily.</text>
</comment>
<dbReference type="RefSeq" id="WP_121169839.1">
    <property type="nucleotide sequence ID" value="NZ_RBIE01000001.1"/>
</dbReference>
<evidence type="ECO:0000256" key="14">
    <source>
        <dbReference type="RuleBase" id="RU003738"/>
    </source>
</evidence>
<dbReference type="InterPro" id="IPR002986">
    <property type="entry name" value="DAP_deCOOHase_LysA"/>
</dbReference>
<feature type="binding site" evidence="12">
    <location>
        <position position="348"/>
    </location>
    <ligand>
        <name>substrate</name>
    </ligand>
</feature>
<dbReference type="EMBL" id="RBIE01000001">
    <property type="protein sequence ID" value="RKQ63599.1"/>
    <property type="molecule type" value="Genomic_DNA"/>
</dbReference>
<feature type="domain" description="Orn/DAP/Arg decarboxylase 2 N-terminal" evidence="16">
    <location>
        <begin position="40"/>
        <end position="284"/>
    </location>
</feature>
<keyword evidence="3 12" id="KW-0210">Decarboxylase</keyword>
<evidence type="ECO:0000313" key="18">
    <source>
        <dbReference type="Proteomes" id="UP000280881"/>
    </source>
</evidence>
<dbReference type="NCBIfam" id="TIGR01048">
    <property type="entry name" value="lysA"/>
    <property type="match status" value="1"/>
</dbReference>
<evidence type="ECO:0000256" key="3">
    <source>
        <dbReference type="ARBA" id="ARBA00022793"/>
    </source>
</evidence>
<evidence type="ECO:0000256" key="6">
    <source>
        <dbReference type="ARBA" id="ARBA00023239"/>
    </source>
</evidence>
<evidence type="ECO:0000256" key="7">
    <source>
        <dbReference type="ARBA" id="ARBA00050464"/>
    </source>
</evidence>
<reference evidence="17 18" key="1">
    <citation type="submission" date="2018-10" db="EMBL/GenBank/DDBJ databases">
        <title>Genomic Encyclopedia of Type Strains, Phase IV (KMG-IV): sequencing the most valuable type-strain genomes for metagenomic binning, comparative biology and taxonomic classification.</title>
        <authorList>
            <person name="Goeker M."/>
        </authorList>
    </citation>
    <scope>NUCLEOTIDE SEQUENCE [LARGE SCALE GENOMIC DNA]</scope>
    <source>
        <strain evidence="17 18">DSM 15521</strain>
    </source>
</reference>
<evidence type="ECO:0000256" key="11">
    <source>
        <dbReference type="ARBA" id="ARBA00074972"/>
    </source>
</evidence>
<keyword evidence="2 12" id="KW-0028">Amino-acid biosynthesis</keyword>
<dbReference type="AlphaFoldDB" id="A0A420W8G3"/>
<evidence type="ECO:0000313" key="17">
    <source>
        <dbReference type="EMBL" id="RKQ63599.1"/>
    </source>
</evidence>
<comment type="caution">
    <text evidence="17">The sequence shown here is derived from an EMBL/GenBank/DDBJ whole genome shotgun (WGS) entry which is preliminary data.</text>
</comment>
<dbReference type="InterPro" id="IPR000183">
    <property type="entry name" value="Orn/DAP/Arg_de-COase"/>
</dbReference>
<gene>
    <name evidence="12" type="primary">lysA</name>
    <name evidence="17" type="ORF">C7457_0473</name>
</gene>
<evidence type="ECO:0000256" key="4">
    <source>
        <dbReference type="ARBA" id="ARBA00022898"/>
    </source>
</evidence>
<comment type="catalytic activity">
    <reaction evidence="7 12 14">
        <text>meso-2,6-diaminopimelate + H(+) = L-lysine + CO2</text>
        <dbReference type="Rhea" id="RHEA:15101"/>
        <dbReference type="ChEBI" id="CHEBI:15378"/>
        <dbReference type="ChEBI" id="CHEBI:16526"/>
        <dbReference type="ChEBI" id="CHEBI:32551"/>
        <dbReference type="ChEBI" id="CHEBI:57791"/>
        <dbReference type="EC" id="4.1.1.20"/>
    </reaction>
</comment>
<evidence type="ECO:0000259" key="15">
    <source>
        <dbReference type="Pfam" id="PF00278"/>
    </source>
</evidence>
<comment type="function">
    <text evidence="12">Specifically catalyzes the decarboxylation of meso-diaminopimelate (meso-DAP) to L-lysine.</text>
</comment>
<feature type="binding site" evidence="12">
    <location>
        <begin position="278"/>
        <end position="281"/>
    </location>
    <ligand>
        <name>pyridoxal 5'-phosphate</name>
        <dbReference type="ChEBI" id="CHEBI:597326"/>
    </ligand>
</feature>
<evidence type="ECO:0000256" key="1">
    <source>
        <dbReference type="ARBA" id="ARBA00001933"/>
    </source>
</evidence>
<dbReference type="InterPro" id="IPR022657">
    <property type="entry name" value="De-COase2_CS"/>
</dbReference>
<proteinExistence type="inferred from homology"/>
<dbReference type="InterPro" id="IPR022653">
    <property type="entry name" value="De-COase2_pyr-phos_BS"/>
</dbReference>
<accession>A0A420W8G3</accession>
<feature type="binding site" evidence="12">
    <location>
        <position position="376"/>
    </location>
    <ligand>
        <name>pyridoxal 5'-phosphate</name>
        <dbReference type="ChEBI" id="CHEBI:597326"/>
    </ligand>
</feature>
<dbReference type="Pfam" id="PF00278">
    <property type="entry name" value="Orn_DAP_Arg_deC"/>
    <property type="match status" value="1"/>
</dbReference>
<dbReference type="UniPathway" id="UPA00034">
    <property type="reaction ID" value="UER00027"/>
</dbReference>
<evidence type="ECO:0000256" key="9">
    <source>
        <dbReference type="ARBA" id="ARBA00060983"/>
    </source>
</evidence>
<dbReference type="FunFam" id="2.40.37.10:FF:000003">
    <property type="entry name" value="Diaminopimelate decarboxylase"/>
    <property type="match status" value="1"/>
</dbReference>
<feature type="active site" description="Proton donor" evidence="13">
    <location>
        <position position="347"/>
    </location>
</feature>
<dbReference type="GO" id="GO:0008836">
    <property type="term" value="F:diaminopimelate decarboxylase activity"/>
    <property type="evidence" value="ECO:0007669"/>
    <property type="project" value="UniProtKB-UniRule"/>
</dbReference>
<evidence type="ECO:0000256" key="13">
    <source>
        <dbReference type="PIRSR" id="PIRSR600183-50"/>
    </source>
</evidence>
<dbReference type="PRINTS" id="PR01181">
    <property type="entry name" value="DAPDCRBXLASE"/>
</dbReference>
<comment type="cofactor">
    <cofactor evidence="1 12 13 14">
        <name>pyridoxal 5'-phosphate</name>
        <dbReference type="ChEBI" id="CHEBI:597326"/>
    </cofactor>
</comment>
<feature type="binding site" evidence="12">
    <location>
        <position position="243"/>
    </location>
    <ligand>
        <name>pyridoxal 5'-phosphate</name>
        <dbReference type="ChEBI" id="CHEBI:597326"/>
    </ligand>
</feature>
<dbReference type="EC" id="4.1.1.20" evidence="10 12"/>
<feature type="binding site" evidence="12">
    <location>
        <position position="281"/>
    </location>
    <ligand>
        <name>substrate</name>
    </ligand>
</feature>
<evidence type="ECO:0000259" key="16">
    <source>
        <dbReference type="Pfam" id="PF02784"/>
    </source>
</evidence>
<comment type="subunit">
    <text evidence="12">Homodimer.</text>
</comment>
<feature type="binding site" evidence="12">
    <location>
        <position position="321"/>
    </location>
    <ligand>
        <name>substrate</name>
    </ligand>
</feature>
<name>A0A420W8G3_9BACT</name>
<dbReference type="OrthoDB" id="9802241at2"/>
<protein>
    <recommendedName>
        <fullName evidence="11 12">Diaminopimelate decarboxylase</fullName>
        <shortName evidence="12">DAP decarboxylase</shortName>
        <shortName evidence="12">DAPDC</shortName>
        <ecNumber evidence="10 12">4.1.1.20</ecNumber>
    </recommendedName>
</protein>
<dbReference type="Pfam" id="PF02784">
    <property type="entry name" value="Orn_Arg_deC_N"/>
    <property type="match status" value="1"/>
</dbReference>
<dbReference type="InterPro" id="IPR029066">
    <property type="entry name" value="PLP-binding_barrel"/>
</dbReference>
<keyword evidence="4 12" id="KW-0663">Pyridoxal phosphate</keyword>
<keyword evidence="5 12" id="KW-0457">Lysine biosynthesis</keyword>
<organism evidence="17 18">
    <name type="scientific">Thermovibrio guaymasensis</name>
    <dbReference type="NCBI Taxonomy" id="240167"/>
    <lineage>
        <taxon>Bacteria</taxon>
        <taxon>Pseudomonadati</taxon>
        <taxon>Aquificota</taxon>
        <taxon>Aquificia</taxon>
        <taxon>Desulfurobacteriales</taxon>
        <taxon>Desulfurobacteriaceae</taxon>
        <taxon>Thermovibrio</taxon>
    </lineage>
</organism>
<evidence type="ECO:0000256" key="8">
    <source>
        <dbReference type="ARBA" id="ARBA00060643"/>
    </source>
</evidence>